<dbReference type="AlphaFoldDB" id="A0A7Z2GN93"/>
<evidence type="ECO:0000256" key="1">
    <source>
        <dbReference type="ARBA" id="ARBA00007189"/>
    </source>
</evidence>
<comment type="similarity">
    <text evidence="1">Belongs to the UPF0751 family.</text>
</comment>
<dbReference type="EMBL" id="CP046915">
    <property type="protein sequence ID" value="QGZ64920.1"/>
    <property type="molecule type" value="Genomic_DNA"/>
</dbReference>
<evidence type="ECO:0000256" key="2">
    <source>
        <dbReference type="SAM" id="Coils"/>
    </source>
</evidence>
<keyword evidence="2" id="KW-0175">Coiled coil</keyword>
<reference evidence="3 4" key="1">
    <citation type="submission" date="2019-12" db="EMBL/GenBank/DDBJ databases">
        <title>Paraburkholderia acidiphila 7Q-K02 sp. nov and Paraburkholderia acidisoli DHF22 sp. nov., two strains isolated from forest soil.</title>
        <authorList>
            <person name="Gao Z."/>
            <person name="Qiu L."/>
        </authorList>
    </citation>
    <scope>NUCLEOTIDE SEQUENCE [LARGE SCALE GENOMIC DNA]</scope>
    <source>
        <strain evidence="3 4">DHF22</strain>
    </source>
</reference>
<organism evidence="3 4">
    <name type="scientific">Paraburkholderia acidisoli</name>
    <dbReference type="NCBI Taxonomy" id="2571748"/>
    <lineage>
        <taxon>Bacteria</taxon>
        <taxon>Pseudomonadati</taxon>
        <taxon>Pseudomonadota</taxon>
        <taxon>Betaproteobacteria</taxon>
        <taxon>Burkholderiales</taxon>
        <taxon>Burkholderiaceae</taxon>
        <taxon>Paraburkholderia</taxon>
    </lineage>
</organism>
<evidence type="ECO:0000313" key="4">
    <source>
        <dbReference type="Proteomes" id="UP000433577"/>
    </source>
</evidence>
<dbReference type="InterPro" id="IPR016772">
    <property type="entry name" value="UCP020408"/>
</dbReference>
<dbReference type="Pfam" id="PF10087">
    <property type="entry name" value="DUF2325"/>
    <property type="match status" value="1"/>
</dbReference>
<protein>
    <submittedName>
        <fullName evidence="3">DUF2325 domain-containing protein</fullName>
    </submittedName>
</protein>
<feature type="coiled-coil region" evidence="2">
    <location>
        <begin position="26"/>
        <end position="53"/>
    </location>
</feature>
<name>A0A7Z2GN93_9BURK</name>
<proteinExistence type="inferred from homology"/>
<dbReference type="Proteomes" id="UP000433577">
    <property type="component" value="Chromosome 3"/>
</dbReference>
<dbReference type="RefSeq" id="WP_158954825.1">
    <property type="nucleotide sequence ID" value="NZ_CP046915.1"/>
</dbReference>
<keyword evidence="4" id="KW-1185">Reference proteome</keyword>
<dbReference type="OrthoDB" id="5296275at2"/>
<sequence>MTPNELDWLRLCDEHGRVVSAYGRAQRRASRLIAAQARRIEALEAQVMQLRAAAIVRQTALVWAREDTDALHAAIPGLPKRRALAGHVRTLETRIRALIRAQTARPAVAAPAAARAPASAEKVVLWVSRADVQPDLQSAFTQRAAASAGLRLVQTSGENAARLDSDLADADLVICQVGCVSHGDWWRMKNYCTRTGKPCVLVDEPDALRRVIAARVPVAAGVDTKDEES</sequence>
<gene>
    <name evidence="3" type="ORF">FAZ98_24255</name>
</gene>
<accession>A0A7Z2GN93</accession>
<evidence type="ECO:0000313" key="3">
    <source>
        <dbReference type="EMBL" id="QGZ64920.1"/>
    </source>
</evidence>
<dbReference type="KEGG" id="pacs:FAZ98_24255"/>